<keyword evidence="3" id="KW-1185">Reference proteome</keyword>
<dbReference type="Pfam" id="PF20795">
    <property type="entry name" value="DUF6841"/>
    <property type="match status" value="1"/>
</dbReference>
<feature type="domain" description="DUF6841" evidence="1">
    <location>
        <begin position="13"/>
        <end position="142"/>
    </location>
</feature>
<dbReference type="RefSeq" id="WP_354446529.1">
    <property type="nucleotide sequence ID" value="NZ_JBEPSH010000008.1"/>
</dbReference>
<dbReference type="Proteomes" id="UP001549320">
    <property type="component" value="Unassembled WGS sequence"/>
</dbReference>
<gene>
    <name evidence="2" type="ORF">ABIE13_004011</name>
</gene>
<proteinExistence type="predicted"/>
<reference evidence="2 3" key="1">
    <citation type="submission" date="2024-06" db="EMBL/GenBank/DDBJ databases">
        <title>Sorghum-associated microbial communities from plants grown in Nebraska, USA.</title>
        <authorList>
            <person name="Schachtman D."/>
        </authorList>
    </citation>
    <scope>NUCLEOTIDE SEQUENCE [LARGE SCALE GENOMIC DNA]</scope>
    <source>
        <strain evidence="2 3">2709</strain>
    </source>
</reference>
<evidence type="ECO:0000259" key="1">
    <source>
        <dbReference type="Pfam" id="PF20795"/>
    </source>
</evidence>
<evidence type="ECO:0000313" key="3">
    <source>
        <dbReference type="Proteomes" id="UP001549320"/>
    </source>
</evidence>
<organism evidence="2 3">
    <name type="scientific">Ottowia thiooxydans</name>
    <dbReference type="NCBI Taxonomy" id="219182"/>
    <lineage>
        <taxon>Bacteria</taxon>
        <taxon>Pseudomonadati</taxon>
        <taxon>Pseudomonadota</taxon>
        <taxon>Betaproteobacteria</taxon>
        <taxon>Burkholderiales</taxon>
        <taxon>Comamonadaceae</taxon>
        <taxon>Ottowia</taxon>
    </lineage>
</organism>
<dbReference type="InterPro" id="IPR049219">
    <property type="entry name" value="DUF6841"/>
</dbReference>
<accession>A0ABV2QCX4</accession>
<sequence length="162" mass="18110">MHSTTPSSPMHAEINQWFFHDYLPTWIAAGASGSGDDSNFIAQYWGSPLHISSDAYCGCKLTSPEVIAFLNAMHERLRFAGYAHTDVLDKRIKVLSKRGGSIEVIWSRQRADGSEIERILVHFHVVKTDQGWRVLAYQSTKTTSTTLKEAWLELNPSESAAA</sequence>
<name>A0ABV2QCX4_9BURK</name>
<dbReference type="EMBL" id="JBEPSH010000008">
    <property type="protein sequence ID" value="MET4578888.1"/>
    <property type="molecule type" value="Genomic_DNA"/>
</dbReference>
<comment type="caution">
    <text evidence="2">The sequence shown here is derived from an EMBL/GenBank/DDBJ whole genome shotgun (WGS) entry which is preliminary data.</text>
</comment>
<protein>
    <recommendedName>
        <fullName evidence="1">DUF6841 domain-containing protein</fullName>
    </recommendedName>
</protein>
<evidence type="ECO:0000313" key="2">
    <source>
        <dbReference type="EMBL" id="MET4578888.1"/>
    </source>
</evidence>